<dbReference type="GeneID" id="118431002"/>
<keyword evidence="2" id="KW-1185">Reference proteome</keyword>
<reference evidence="2" key="1">
    <citation type="journal article" date="2020" name="Nat. Ecol. Evol.">
        <title>Deeply conserved synteny resolves early events in vertebrate evolution.</title>
        <authorList>
            <person name="Simakov O."/>
            <person name="Marletaz F."/>
            <person name="Yue J.X."/>
            <person name="O'Connell B."/>
            <person name="Jenkins J."/>
            <person name="Brandt A."/>
            <person name="Calef R."/>
            <person name="Tung C.H."/>
            <person name="Huang T.K."/>
            <person name="Schmutz J."/>
            <person name="Satoh N."/>
            <person name="Yu J.K."/>
            <person name="Putnam N.H."/>
            <person name="Green R.E."/>
            <person name="Rokhsar D.S."/>
        </authorList>
    </citation>
    <scope>NUCLEOTIDE SEQUENCE [LARGE SCALE GENOMIC DNA]</scope>
    <source>
        <strain evidence="2">S238N-H82</strain>
    </source>
</reference>
<dbReference type="Proteomes" id="UP000001554">
    <property type="component" value="Chromosome 14"/>
</dbReference>
<dbReference type="AlphaFoldDB" id="A0A9J7MBN3"/>
<evidence type="ECO:0000256" key="1">
    <source>
        <dbReference type="SAM" id="MobiDB-lite"/>
    </source>
</evidence>
<gene>
    <name evidence="3" type="primary">LOC118431002</name>
</gene>
<sequence>MSHDMSGNENLLGGPVAHAVQWHRCDQPNRIFKNPNHLGEGVHLVFSPSFFLCFGTGTNKVIMTDEMPKVEVYGIFINGKAKGLVSTEMKDKVKHLRLEMTNQGCEFAGCLFKASDGQVIPENMEAYIPMKEVLHPYKSKLVLQMTKKDNVVLVEDPYHFPDGEDSITSDMEMSGEKKEESITSDMEMSGEKKEESITSDMEMSGEKKEESITRDTTKKYSIFTSGAKWTSRHKYSPDQIARVPDGMKRYYEFWNKTAEERSMAGYAGWELKKRIDKKWKLHQKNTAAATATATKAATKATPLLDKLPALKAATKPGKEPYVELALAKYVGSDKCKQELDDAMNRIRRRHINYDAVPAGQSPAEFIKAQLANL</sequence>
<evidence type="ECO:0000313" key="2">
    <source>
        <dbReference type="Proteomes" id="UP000001554"/>
    </source>
</evidence>
<protein>
    <submittedName>
        <fullName evidence="3">Uncharacterized protein LOC118431002 isoform X1</fullName>
    </submittedName>
</protein>
<proteinExistence type="predicted"/>
<organism evidence="2 3">
    <name type="scientific">Branchiostoma floridae</name>
    <name type="common">Florida lancelet</name>
    <name type="synonym">Amphioxus</name>
    <dbReference type="NCBI Taxonomy" id="7739"/>
    <lineage>
        <taxon>Eukaryota</taxon>
        <taxon>Metazoa</taxon>
        <taxon>Chordata</taxon>
        <taxon>Cephalochordata</taxon>
        <taxon>Leptocardii</taxon>
        <taxon>Amphioxiformes</taxon>
        <taxon>Branchiostomatidae</taxon>
        <taxon>Branchiostoma</taxon>
    </lineage>
</organism>
<evidence type="ECO:0000313" key="3">
    <source>
        <dbReference type="RefSeq" id="XP_035697943.1"/>
    </source>
</evidence>
<feature type="region of interest" description="Disordered" evidence="1">
    <location>
        <begin position="163"/>
        <end position="215"/>
    </location>
</feature>
<name>A0A9J7MBN3_BRAFL</name>
<accession>A0A9J7MBN3</accession>
<dbReference type="RefSeq" id="XP_035697943.1">
    <property type="nucleotide sequence ID" value="XM_035842050.1"/>
</dbReference>
<feature type="compositionally biased region" description="Basic and acidic residues" evidence="1">
    <location>
        <begin position="204"/>
        <end position="215"/>
    </location>
</feature>
<dbReference type="KEGG" id="bfo:118431002"/>
<reference evidence="3" key="2">
    <citation type="submission" date="2025-08" db="UniProtKB">
        <authorList>
            <consortium name="RefSeq"/>
        </authorList>
    </citation>
    <scope>IDENTIFICATION</scope>
    <source>
        <strain evidence="3">S238N-H82</strain>
        <tissue evidence="3">Testes</tissue>
    </source>
</reference>